<gene>
    <name evidence="3" type="ORF">QJ522_14100</name>
</gene>
<proteinExistence type="predicted"/>
<dbReference type="RefSeq" id="WP_349245597.1">
    <property type="nucleotide sequence ID" value="NZ_JASCXX010000017.1"/>
</dbReference>
<feature type="domain" description="GP-PDE" evidence="2">
    <location>
        <begin position="366"/>
        <end position="596"/>
    </location>
</feature>
<comment type="caution">
    <text evidence="3">The sequence shown here is derived from an EMBL/GenBank/DDBJ whole genome shotgun (WGS) entry which is preliminary data.</text>
</comment>
<dbReference type="PROSITE" id="PS51704">
    <property type="entry name" value="GP_PDE"/>
    <property type="match status" value="1"/>
</dbReference>
<evidence type="ECO:0000313" key="3">
    <source>
        <dbReference type="EMBL" id="MDI6450188.1"/>
    </source>
</evidence>
<evidence type="ECO:0000256" key="1">
    <source>
        <dbReference type="SAM" id="Phobius"/>
    </source>
</evidence>
<dbReference type="Pfam" id="PF10110">
    <property type="entry name" value="GPDPase_memb"/>
    <property type="match status" value="1"/>
</dbReference>
<sequence>MRARWLYRLIRRVFFDLGKSLWPLLLYDSIVAVLSFFVLSPVLSWAASSMASSDGRLSITNGEVLSFLFSFRGVLFVLLVGSLTAVSLYIKHAGMILIAWEALAGRPMGALRAVRAVVRRLPGLTLLGSYHVAAHVLLLAPFSVLGVLVYRLAFSSMRVYFLFLENPVARWVGLAVVSLVVAAAVVVHGAVYLHWVFSLPALLVDDRSVVSALAYTHGLLKGTRRRIGAVVLVLWMAIILFPFALAQGYHGLGGRVFARLPEEHRLVLPVVLTLMASYLAMSFLAEFLTVSVSSLTITHLYAHLRRARGDEKVEEMFDSQVAALPMPHGAPSPHPRRIVVFLLLGAVVAVSVAAGILSEFELRDNVKITAHRGSSFRAPENTLAAIRQAIEDGADYAEVDVRLTADGYVVLLHDQDLYRVAGVKKNLSDMTYAQVRTLDVGGWFSPQFRGEGVPLLSEAVATAKGRIGLNVELKVENAPRRLAERVVQVLHEHDAVAECVVSSTSLEALEHVRTLDPRIRRGYIVVQSIGEMAALDVDFLSVSARLVTPGLIDAARAAGKEVHVWSVNRPRTMVKFIDMGVDNLITGVPATARGLLDERAALSSEELLFLKVRSWFLR</sequence>
<dbReference type="InterPro" id="IPR017946">
    <property type="entry name" value="PLC-like_Pdiesterase_TIM-brl"/>
</dbReference>
<dbReference type="InterPro" id="IPR030395">
    <property type="entry name" value="GP_PDE_dom"/>
</dbReference>
<dbReference type="PANTHER" id="PTHR46211">
    <property type="entry name" value="GLYCEROPHOSPHORYL DIESTER PHOSPHODIESTERASE"/>
    <property type="match status" value="1"/>
</dbReference>
<evidence type="ECO:0000313" key="4">
    <source>
        <dbReference type="Proteomes" id="UP001431776"/>
    </source>
</evidence>
<feature type="transmembrane region" description="Helical" evidence="1">
    <location>
        <begin position="67"/>
        <end position="90"/>
    </location>
</feature>
<keyword evidence="1" id="KW-1133">Transmembrane helix</keyword>
<feature type="transmembrane region" description="Helical" evidence="1">
    <location>
        <begin position="130"/>
        <end position="150"/>
    </location>
</feature>
<organism evidence="3 4">
    <name type="scientific">Anaerobaca lacustris</name>
    <dbReference type="NCBI Taxonomy" id="3044600"/>
    <lineage>
        <taxon>Bacteria</taxon>
        <taxon>Pseudomonadati</taxon>
        <taxon>Planctomycetota</taxon>
        <taxon>Phycisphaerae</taxon>
        <taxon>Sedimentisphaerales</taxon>
        <taxon>Anaerobacaceae</taxon>
        <taxon>Anaerobaca</taxon>
    </lineage>
</organism>
<keyword evidence="4" id="KW-1185">Reference proteome</keyword>
<dbReference type="Pfam" id="PF03009">
    <property type="entry name" value="GDPD"/>
    <property type="match status" value="1"/>
</dbReference>
<evidence type="ECO:0000259" key="2">
    <source>
        <dbReference type="PROSITE" id="PS51704"/>
    </source>
</evidence>
<keyword evidence="1" id="KW-0812">Transmembrane</keyword>
<name>A0AAW6TWV9_9BACT</name>
<keyword evidence="1" id="KW-0472">Membrane</keyword>
<feature type="transmembrane region" description="Helical" evidence="1">
    <location>
        <begin position="21"/>
        <end position="47"/>
    </location>
</feature>
<dbReference type="InterPro" id="IPR018476">
    <property type="entry name" value="GlyceroP-diester-Pdiesterase_M"/>
</dbReference>
<dbReference type="EMBL" id="JASCXX010000017">
    <property type="protein sequence ID" value="MDI6450188.1"/>
    <property type="molecule type" value="Genomic_DNA"/>
</dbReference>
<feature type="transmembrane region" description="Helical" evidence="1">
    <location>
        <begin position="227"/>
        <end position="245"/>
    </location>
</feature>
<dbReference type="GO" id="GO:0006629">
    <property type="term" value="P:lipid metabolic process"/>
    <property type="evidence" value="ECO:0007669"/>
    <property type="project" value="InterPro"/>
</dbReference>
<dbReference type="PANTHER" id="PTHR46211:SF8">
    <property type="entry name" value="PHOSPHODIESTERASE"/>
    <property type="match status" value="1"/>
</dbReference>
<dbReference type="Gene3D" id="3.20.20.190">
    <property type="entry name" value="Phosphatidylinositol (PI) phosphodiesterase"/>
    <property type="match status" value="1"/>
</dbReference>
<feature type="transmembrane region" description="Helical" evidence="1">
    <location>
        <begin position="171"/>
        <end position="195"/>
    </location>
</feature>
<dbReference type="SUPFAM" id="SSF51695">
    <property type="entry name" value="PLC-like phosphodiesterases"/>
    <property type="match status" value="1"/>
</dbReference>
<dbReference type="AlphaFoldDB" id="A0AAW6TWV9"/>
<reference evidence="3" key="1">
    <citation type="submission" date="2023-05" db="EMBL/GenBank/DDBJ databases">
        <title>Anaerotaeda fermentans gen. nov., sp. nov., a novel anaerobic planctomycete of the new family within the order Sedimentisphaerales isolated from Taman Peninsula, Russia.</title>
        <authorList>
            <person name="Khomyakova M.A."/>
            <person name="Merkel A.Y."/>
            <person name="Slobodkin A.I."/>
        </authorList>
    </citation>
    <scope>NUCLEOTIDE SEQUENCE</scope>
    <source>
        <strain evidence="3">M17dextr</strain>
    </source>
</reference>
<accession>A0AAW6TWV9</accession>
<dbReference type="GO" id="GO:0008081">
    <property type="term" value="F:phosphoric diester hydrolase activity"/>
    <property type="evidence" value="ECO:0007669"/>
    <property type="project" value="InterPro"/>
</dbReference>
<dbReference type="Proteomes" id="UP001431776">
    <property type="component" value="Unassembled WGS sequence"/>
</dbReference>
<feature type="transmembrane region" description="Helical" evidence="1">
    <location>
        <begin position="266"/>
        <end position="285"/>
    </location>
</feature>
<protein>
    <submittedName>
        <fullName evidence="3">Glycerophosphodiester phosphodiesterase family protein</fullName>
    </submittedName>
</protein>
<feature type="transmembrane region" description="Helical" evidence="1">
    <location>
        <begin position="338"/>
        <end position="357"/>
    </location>
</feature>